<dbReference type="KEGG" id="hbo:Hbor_33860"/>
<feature type="transmembrane region" description="Helical" evidence="1">
    <location>
        <begin position="164"/>
        <end position="186"/>
    </location>
</feature>
<feature type="transmembrane region" description="Helical" evidence="1">
    <location>
        <begin position="128"/>
        <end position="152"/>
    </location>
</feature>
<dbReference type="EMBL" id="CP001692">
    <property type="protein sequence ID" value="ADQ68909.1"/>
    <property type="molecule type" value="Genomic_DNA"/>
</dbReference>
<keyword evidence="1" id="KW-0472">Membrane</keyword>
<gene>
    <name evidence="2" type="ordered locus">Hbor_33860</name>
    <name evidence="3" type="ORF">C499_07010</name>
</gene>
<dbReference type="RefSeq" id="WP_006054721.1">
    <property type="nucleotide sequence ID" value="NC_014731.1"/>
</dbReference>
<evidence type="ECO:0000313" key="4">
    <source>
        <dbReference type="Proteomes" id="UP000006663"/>
    </source>
</evidence>
<dbReference type="GeneID" id="9988699"/>
<dbReference type="GO" id="GO:0005886">
    <property type="term" value="C:plasma membrane"/>
    <property type="evidence" value="ECO:0007669"/>
    <property type="project" value="UniProtKB-SubCell"/>
</dbReference>
<keyword evidence="1" id="KW-0812">Transmembrane</keyword>
<keyword evidence="2" id="KW-0614">Plasmid</keyword>
<evidence type="ECO:0000313" key="5">
    <source>
        <dbReference type="Proteomes" id="UP000011585"/>
    </source>
</evidence>
<protein>
    <submittedName>
        <fullName evidence="2">ABC-type transport system involved in multi-copper enzyme maturation, permease component</fullName>
    </submittedName>
    <submittedName>
        <fullName evidence="3">Copper ABC transporter permease</fullName>
    </submittedName>
</protein>
<feature type="transmembrane region" description="Helical" evidence="1">
    <location>
        <begin position="76"/>
        <end position="102"/>
    </location>
</feature>
<feature type="transmembrane region" description="Helical" evidence="1">
    <location>
        <begin position="193"/>
        <end position="209"/>
    </location>
</feature>
<geneLocation type="plasmid" evidence="2 4">
    <name>pHBOR02</name>
</geneLocation>
<accession>E4NVM5</accession>
<dbReference type="OrthoDB" id="346233at2157"/>
<evidence type="ECO:0000313" key="3">
    <source>
        <dbReference type="EMBL" id="ELY28962.1"/>
    </source>
</evidence>
<reference evidence="3 5" key="3">
    <citation type="journal article" date="2014" name="PLoS Genet.">
        <title>Phylogenetically driven sequencing of extremely halophilic archaea reveals strategies for static and dynamic osmo-response.</title>
        <authorList>
            <person name="Becker E.A."/>
            <person name="Seitzer P.M."/>
            <person name="Tritt A."/>
            <person name="Larsen D."/>
            <person name="Krusor M."/>
            <person name="Yao A.I."/>
            <person name="Wu D."/>
            <person name="Madern D."/>
            <person name="Eisen J.A."/>
            <person name="Darling A.E."/>
            <person name="Facciotti M.T."/>
        </authorList>
    </citation>
    <scope>NUCLEOTIDE SEQUENCE [LARGE SCALE GENOMIC DNA]</scope>
    <source>
        <strain evidence="3 5">DSM 11551</strain>
    </source>
</reference>
<feature type="transmembrane region" description="Helical" evidence="1">
    <location>
        <begin position="262"/>
        <end position="279"/>
    </location>
</feature>
<sequence>MTGRSSLRRLAVQTGRVARQELLWLRRSWTVPAVAVLFTLAVVSVVRRADPPSPGEQPLTLLALVPDGDPLSTTAVVLFTLARVLTLFLPLVAVVLAAGALAGDAESGRLRTLQTFPVSRRAVVGGKLLARSAVVGSVVAVGLAAGALVSWFRFGTVDPVSYGLFLLVSVGLSLSLTGITVAVSTLTTARSRAIALSLGPLLGCAFFGVDPGVPTVLRTGLLVQPYQLLVAGTHSQLVAIPRVVSTSFPRTQLDGLALSDGISLWALCAWPVVLLRISAGRYRRRDL</sequence>
<keyword evidence="1" id="KW-1133">Transmembrane helix</keyword>
<proteinExistence type="predicted"/>
<feature type="transmembrane region" description="Helical" evidence="1">
    <location>
        <begin position="29"/>
        <end position="46"/>
    </location>
</feature>
<reference evidence="4" key="1">
    <citation type="journal article" date="2009" name="Stand. Genomic Sci.">
        <title>Complete genome sequence of Halogeometricum borinquense type strain (PR3).</title>
        <authorList>
            <person name="Malfatti S."/>
            <person name="Tindall B.J."/>
            <person name="Schneider S."/>
            <person name="Fahnrich R."/>
            <person name="Lapidus A."/>
            <person name="Labuttii K."/>
            <person name="Copeland A."/>
            <person name="Glavina Del Rio T."/>
            <person name="Nolan M."/>
            <person name="Chen F."/>
            <person name="Lucas S."/>
            <person name="Tice H."/>
            <person name="Cheng J.F."/>
            <person name="Bruce D."/>
            <person name="Goodwin L."/>
            <person name="Pitluck S."/>
            <person name="Anderson I."/>
            <person name="Pati A."/>
            <person name="Ivanova N."/>
            <person name="Mavromatis K."/>
            <person name="Chen A."/>
            <person name="Palaniappan K."/>
            <person name="D'haeseleer P."/>
            <person name="Goker M."/>
            <person name="Bristow J."/>
            <person name="Eisen J.A."/>
            <person name="Markowitz V."/>
            <person name="Hugenholtz P."/>
            <person name="Kyrpides N.C."/>
            <person name="Klenk H.P."/>
            <person name="Chain P."/>
        </authorList>
    </citation>
    <scope>NUCLEOTIDE SEQUENCE [LARGE SCALE GENOMIC DNA]</scope>
    <source>
        <strain evidence="4">ATCC 700274 / DSM 11551 / JCM 10706 / KCTC 4070 / PR3</strain>
        <plasmid evidence="4">pHBOR02</plasmid>
    </source>
</reference>
<dbReference type="HOGENOM" id="CLU_968401_0_0_2"/>
<dbReference type="PANTHER" id="PTHR43471:SF1">
    <property type="entry name" value="ABC TRANSPORTER PERMEASE PROTEIN NOSY-RELATED"/>
    <property type="match status" value="1"/>
</dbReference>
<evidence type="ECO:0000256" key="1">
    <source>
        <dbReference type="SAM" id="Phobius"/>
    </source>
</evidence>
<dbReference type="Proteomes" id="UP000011585">
    <property type="component" value="Unassembled WGS sequence"/>
</dbReference>
<dbReference type="Proteomes" id="UP000006663">
    <property type="component" value="Plasmid pHBOR02"/>
</dbReference>
<dbReference type="AlphaFoldDB" id="E4NVM5"/>
<dbReference type="GO" id="GO:0140359">
    <property type="term" value="F:ABC-type transporter activity"/>
    <property type="evidence" value="ECO:0007669"/>
    <property type="project" value="InterPro"/>
</dbReference>
<organism evidence="2 4">
    <name type="scientific">Halogeometricum borinquense (strain ATCC 700274 / DSM 11551 / JCM 10706 / KCTC 4070 / PR3)</name>
    <dbReference type="NCBI Taxonomy" id="469382"/>
    <lineage>
        <taxon>Archaea</taxon>
        <taxon>Methanobacteriati</taxon>
        <taxon>Methanobacteriota</taxon>
        <taxon>Stenosarchaea group</taxon>
        <taxon>Halobacteria</taxon>
        <taxon>Halobacteriales</taxon>
        <taxon>Haloferacaceae</taxon>
        <taxon>Halogeometricum</taxon>
    </lineage>
</organism>
<reference evidence="2" key="2">
    <citation type="submission" date="2009-08" db="EMBL/GenBank/DDBJ databases">
        <title>The complete plasmid2 of Halogeometricum borinquense DSM 11551.</title>
        <authorList>
            <consortium name="US DOE Joint Genome Institute (JGI-PGF)"/>
            <person name="Lucas S."/>
            <person name="Copeland A."/>
            <person name="Lapidus A."/>
            <person name="Glavina del Rio T."/>
            <person name="Dalin E."/>
            <person name="Tice H."/>
            <person name="Bruce D."/>
            <person name="Goodwin L."/>
            <person name="Pitluck S."/>
            <person name="Kyrpides N."/>
            <person name="Mavromatis K."/>
            <person name="Mikhailova N."/>
            <person name="Anderson I."/>
            <person name="Brettin T."/>
            <person name="Detter J.C."/>
            <person name="Han C."/>
            <person name="Larimer F."/>
            <person name="Land M."/>
            <person name="Hauser L."/>
            <person name="Markowitz V."/>
            <person name="Cheng J.-F."/>
            <person name="Hugenholtz P."/>
            <person name="Woyke T."/>
            <person name="Wu D."/>
            <person name="Tindal B."/>
            <person name="Klenk H.-P."/>
            <person name="Eisen J.A."/>
        </authorList>
    </citation>
    <scope>NUCLEOTIDE SEQUENCE</scope>
    <source>
        <strain evidence="2">PR 3</strain>
        <plasmid evidence="2">pHBOR02</plasmid>
    </source>
</reference>
<dbReference type="EMBL" id="AOHT01000021">
    <property type="protein sequence ID" value="ELY28962.1"/>
    <property type="molecule type" value="Genomic_DNA"/>
</dbReference>
<dbReference type="PANTHER" id="PTHR43471">
    <property type="entry name" value="ABC TRANSPORTER PERMEASE"/>
    <property type="match status" value="1"/>
</dbReference>
<keyword evidence="4" id="KW-1185">Reference proteome</keyword>
<dbReference type="Pfam" id="PF12679">
    <property type="entry name" value="ABC2_membrane_2"/>
    <property type="match status" value="1"/>
</dbReference>
<evidence type="ECO:0000313" key="2">
    <source>
        <dbReference type="EMBL" id="ADQ68909.1"/>
    </source>
</evidence>
<name>E4NVM5_HALBP</name>